<evidence type="ECO:0000313" key="2">
    <source>
        <dbReference type="Proteomes" id="UP001054945"/>
    </source>
</evidence>
<dbReference type="AlphaFoldDB" id="A0AAV4SDY7"/>
<comment type="caution">
    <text evidence="1">The sequence shown here is derived from an EMBL/GenBank/DDBJ whole genome shotgun (WGS) entry which is preliminary data.</text>
</comment>
<dbReference type="EMBL" id="BPLR01009390">
    <property type="protein sequence ID" value="GIY31544.1"/>
    <property type="molecule type" value="Genomic_DNA"/>
</dbReference>
<gene>
    <name evidence="1" type="ORF">CEXT_299451</name>
</gene>
<sequence length="82" mass="8943">MAFCCKTLEVETLTPCPRELDKAVLLLGGSDDETKVCKGELISVRETACNGCCMRGLGLLDCGDETLPRAGSSIRLKRKEFF</sequence>
<name>A0AAV4SDY7_CAEEX</name>
<proteinExistence type="predicted"/>
<evidence type="ECO:0000313" key="1">
    <source>
        <dbReference type="EMBL" id="GIY31544.1"/>
    </source>
</evidence>
<dbReference type="Proteomes" id="UP001054945">
    <property type="component" value="Unassembled WGS sequence"/>
</dbReference>
<protein>
    <submittedName>
        <fullName evidence="1">Uncharacterized protein</fullName>
    </submittedName>
</protein>
<accession>A0AAV4SDY7</accession>
<keyword evidence="2" id="KW-1185">Reference proteome</keyword>
<organism evidence="1 2">
    <name type="scientific">Caerostris extrusa</name>
    <name type="common">Bark spider</name>
    <name type="synonym">Caerostris bankana</name>
    <dbReference type="NCBI Taxonomy" id="172846"/>
    <lineage>
        <taxon>Eukaryota</taxon>
        <taxon>Metazoa</taxon>
        <taxon>Ecdysozoa</taxon>
        <taxon>Arthropoda</taxon>
        <taxon>Chelicerata</taxon>
        <taxon>Arachnida</taxon>
        <taxon>Araneae</taxon>
        <taxon>Araneomorphae</taxon>
        <taxon>Entelegynae</taxon>
        <taxon>Araneoidea</taxon>
        <taxon>Araneidae</taxon>
        <taxon>Caerostris</taxon>
    </lineage>
</organism>
<reference evidence="1 2" key="1">
    <citation type="submission" date="2021-06" db="EMBL/GenBank/DDBJ databases">
        <title>Caerostris extrusa draft genome.</title>
        <authorList>
            <person name="Kono N."/>
            <person name="Arakawa K."/>
        </authorList>
    </citation>
    <scope>NUCLEOTIDE SEQUENCE [LARGE SCALE GENOMIC DNA]</scope>
</reference>